<dbReference type="PANTHER" id="PTHR43705:SF1">
    <property type="entry name" value="HYDROXYACYLGLUTATHIONE HYDROLASE GLOB"/>
    <property type="match status" value="1"/>
</dbReference>
<evidence type="ECO:0000313" key="10">
    <source>
        <dbReference type="Proteomes" id="UP000318359"/>
    </source>
</evidence>
<dbReference type="NCBIfam" id="TIGR03413">
    <property type="entry name" value="GSH_gloB"/>
    <property type="match status" value="1"/>
</dbReference>
<feature type="domain" description="Metallo-beta-lactamase" evidence="8">
    <location>
        <begin position="12"/>
        <end position="168"/>
    </location>
</feature>
<dbReference type="GO" id="GO:0004416">
    <property type="term" value="F:hydroxyacylglutathione hydrolase activity"/>
    <property type="evidence" value="ECO:0007669"/>
    <property type="project" value="UniProtKB-UniRule"/>
</dbReference>
<gene>
    <name evidence="7 9" type="primary">gloB</name>
    <name evidence="9" type="ORF">EVB00_01730</name>
</gene>
<evidence type="ECO:0000256" key="4">
    <source>
        <dbReference type="ARBA" id="ARBA00022723"/>
    </source>
</evidence>
<comment type="cofactor">
    <cofactor evidence="7">
        <name>Zn(2+)</name>
        <dbReference type="ChEBI" id="CHEBI:29105"/>
    </cofactor>
    <text evidence="7">Binds 2 Zn(2+) ions per subunit.</text>
</comment>
<proteinExistence type="inferred from homology"/>
<feature type="binding site" evidence="7">
    <location>
        <position position="130"/>
    </location>
    <ligand>
        <name>Zn(2+)</name>
        <dbReference type="ChEBI" id="CHEBI:29105"/>
        <label>1</label>
    </ligand>
</feature>
<dbReference type="Gene3D" id="3.60.15.10">
    <property type="entry name" value="Ribonuclease Z/Hydroxyacylglutathione hydrolase-like"/>
    <property type="match status" value="1"/>
</dbReference>
<feature type="binding site" evidence="7">
    <location>
        <position position="58"/>
    </location>
    <ligand>
        <name>Zn(2+)</name>
        <dbReference type="ChEBI" id="CHEBI:29105"/>
        <label>2</label>
    </ligand>
</feature>
<dbReference type="HAMAP" id="MF_01374">
    <property type="entry name" value="Glyoxalase_2"/>
    <property type="match status" value="1"/>
</dbReference>
<evidence type="ECO:0000256" key="2">
    <source>
        <dbReference type="ARBA" id="ARBA00004963"/>
    </source>
</evidence>
<feature type="binding site" evidence="7">
    <location>
        <position position="55"/>
    </location>
    <ligand>
        <name>Zn(2+)</name>
        <dbReference type="ChEBI" id="CHEBI:29105"/>
        <label>1</label>
    </ligand>
</feature>
<evidence type="ECO:0000259" key="8">
    <source>
        <dbReference type="SMART" id="SM00849"/>
    </source>
</evidence>
<protein>
    <recommendedName>
        <fullName evidence="7">Hydroxyacylglutathione hydrolase</fullName>
        <ecNumber evidence="7">3.1.2.6</ecNumber>
    </recommendedName>
    <alternativeName>
        <fullName evidence="7">Glyoxalase II</fullName>
        <shortName evidence="7">Glx II</shortName>
    </alternativeName>
</protein>
<dbReference type="PANTHER" id="PTHR43705">
    <property type="entry name" value="HYDROXYACYLGLUTATHIONE HYDROLASE"/>
    <property type="match status" value="1"/>
</dbReference>
<dbReference type="InterPro" id="IPR032282">
    <property type="entry name" value="HAGH_C"/>
</dbReference>
<dbReference type="InterPro" id="IPR035680">
    <property type="entry name" value="Clx_II_MBL"/>
</dbReference>
<keyword evidence="4 7" id="KW-0479">Metal-binding</keyword>
<dbReference type="AlphaFoldDB" id="A0A520MA06"/>
<reference evidence="9 10" key="1">
    <citation type="submission" date="2019-02" db="EMBL/GenBank/DDBJ databases">
        <title>Prokaryotic population dynamics and viral predation in marine succession experiment using metagenomics: the confinement effect.</title>
        <authorList>
            <person name="Haro-Moreno J.M."/>
            <person name="Rodriguez-Valera F."/>
            <person name="Lopez-Perez M."/>
        </authorList>
    </citation>
    <scope>NUCLEOTIDE SEQUENCE [LARGE SCALE GENOMIC DNA]</scope>
    <source>
        <strain evidence="9">MED-G167</strain>
    </source>
</reference>
<dbReference type="PIRSF" id="PIRSF005457">
    <property type="entry name" value="Glx"/>
    <property type="match status" value="1"/>
</dbReference>
<comment type="pathway">
    <text evidence="2 7">Secondary metabolite metabolism; methylglyoxal degradation; (R)-lactate from methylglyoxal: step 2/2.</text>
</comment>
<comment type="catalytic activity">
    <reaction evidence="1 7">
        <text>an S-(2-hydroxyacyl)glutathione + H2O = a 2-hydroxy carboxylate + glutathione + H(+)</text>
        <dbReference type="Rhea" id="RHEA:21864"/>
        <dbReference type="ChEBI" id="CHEBI:15377"/>
        <dbReference type="ChEBI" id="CHEBI:15378"/>
        <dbReference type="ChEBI" id="CHEBI:57925"/>
        <dbReference type="ChEBI" id="CHEBI:58896"/>
        <dbReference type="ChEBI" id="CHEBI:71261"/>
        <dbReference type="EC" id="3.1.2.6"/>
    </reaction>
</comment>
<keyword evidence="6 7" id="KW-0862">Zinc</keyword>
<dbReference type="InterPro" id="IPR036866">
    <property type="entry name" value="RibonucZ/Hydroxyglut_hydro"/>
</dbReference>
<evidence type="ECO:0000256" key="5">
    <source>
        <dbReference type="ARBA" id="ARBA00022801"/>
    </source>
</evidence>
<feature type="binding site" evidence="7">
    <location>
        <position position="130"/>
    </location>
    <ligand>
        <name>Zn(2+)</name>
        <dbReference type="ChEBI" id="CHEBI:29105"/>
        <label>2</label>
    </ligand>
</feature>
<sequence>MIKIEPIKAFNDNYIWLLSTNEGLVAVDPGDAKPVLSYLEKVGKNLSHILITHHHFDHTGGADELSKKYGIEVYGPTSSIYKGITKELKEGDIITVIGIDFTIIEIPGHTLDHIAYYSENDNNPILFCGDTLFAGGCGRVFEGTCEQMYESLLKLKKLPLNTQIYCGHEYTQSNLAFALKVEKENSLLHKRLDLCVESRKNNKPTIPSLLEVELQTNPFLRSDKKSVQKCIMEKFNLNETYNDIEIFTATRKWKDDS</sequence>
<dbReference type="InterPro" id="IPR017782">
    <property type="entry name" value="Hydroxyacylglutathione_Hdrlase"/>
</dbReference>
<dbReference type="GO" id="GO:0046872">
    <property type="term" value="F:metal ion binding"/>
    <property type="evidence" value="ECO:0007669"/>
    <property type="project" value="UniProtKB-KW"/>
</dbReference>
<feature type="binding site" evidence="7">
    <location>
        <position position="53"/>
    </location>
    <ligand>
        <name>Zn(2+)</name>
        <dbReference type="ChEBI" id="CHEBI:29105"/>
        <label>1</label>
    </ligand>
</feature>
<evidence type="ECO:0000256" key="3">
    <source>
        <dbReference type="ARBA" id="ARBA00006759"/>
    </source>
</evidence>
<evidence type="ECO:0000313" key="9">
    <source>
        <dbReference type="EMBL" id="RZO17969.1"/>
    </source>
</evidence>
<dbReference type="Proteomes" id="UP000318359">
    <property type="component" value="Unassembled WGS sequence"/>
</dbReference>
<dbReference type="UniPathway" id="UPA00619">
    <property type="reaction ID" value="UER00676"/>
</dbReference>
<keyword evidence="5 7" id="KW-0378">Hydrolase</keyword>
<dbReference type="Pfam" id="PF16123">
    <property type="entry name" value="HAGH_C"/>
    <property type="match status" value="1"/>
</dbReference>
<comment type="similarity">
    <text evidence="3 7">Belongs to the metallo-beta-lactamase superfamily. Glyoxalase II family.</text>
</comment>
<feature type="binding site" evidence="7">
    <location>
        <position position="168"/>
    </location>
    <ligand>
        <name>Zn(2+)</name>
        <dbReference type="ChEBI" id="CHEBI:29105"/>
        <label>2</label>
    </ligand>
</feature>
<dbReference type="EC" id="3.1.2.6" evidence="7"/>
<dbReference type="CDD" id="cd07723">
    <property type="entry name" value="hydroxyacylglutathione_hydrolase_MBL-fold"/>
    <property type="match status" value="1"/>
</dbReference>
<feature type="binding site" evidence="7">
    <location>
        <position position="57"/>
    </location>
    <ligand>
        <name>Zn(2+)</name>
        <dbReference type="ChEBI" id="CHEBI:29105"/>
        <label>2</label>
    </ligand>
</feature>
<dbReference type="EMBL" id="SHBM01000019">
    <property type="protein sequence ID" value="RZO17969.1"/>
    <property type="molecule type" value="Genomic_DNA"/>
</dbReference>
<evidence type="ECO:0000256" key="1">
    <source>
        <dbReference type="ARBA" id="ARBA00001623"/>
    </source>
</evidence>
<dbReference type="SMART" id="SM00849">
    <property type="entry name" value="Lactamase_B"/>
    <property type="match status" value="1"/>
</dbReference>
<evidence type="ECO:0000256" key="7">
    <source>
        <dbReference type="HAMAP-Rule" id="MF_01374"/>
    </source>
</evidence>
<accession>A0A520MA06</accession>
<comment type="caution">
    <text evidence="9">The sequence shown here is derived from an EMBL/GenBank/DDBJ whole genome shotgun (WGS) entry which is preliminary data.</text>
</comment>
<dbReference type="GO" id="GO:0019243">
    <property type="term" value="P:methylglyoxal catabolic process to D-lactate via S-lactoyl-glutathione"/>
    <property type="evidence" value="ECO:0007669"/>
    <property type="project" value="UniProtKB-UniRule"/>
</dbReference>
<organism evidence="9 10">
    <name type="scientific">SAR86 cluster bacterium</name>
    <dbReference type="NCBI Taxonomy" id="2030880"/>
    <lineage>
        <taxon>Bacteria</taxon>
        <taxon>Pseudomonadati</taxon>
        <taxon>Pseudomonadota</taxon>
        <taxon>Gammaproteobacteria</taxon>
        <taxon>SAR86 cluster</taxon>
    </lineage>
</organism>
<comment type="function">
    <text evidence="7">Thiolesterase that catalyzes the hydrolysis of S-D-lactoyl-glutathione to form glutathione and D-lactic acid.</text>
</comment>
<evidence type="ECO:0000256" key="6">
    <source>
        <dbReference type="ARBA" id="ARBA00022833"/>
    </source>
</evidence>
<dbReference type="InterPro" id="IPR050110">
    <property type="entry name" value="Glyoxalase_II_hydrolase"/>
</dbReference>
<dbReference type="SUPFAM" id="SSF56281">
    <property type="entry name" value="Metallo-hydrolase/oxidoreductase"/>
    <property type="match status" value="1"/>
</dbReference>
<dbReference type="Pfam" id="PF00753">
    <property type="entry name" value="Lactamase_B"/>
    <property type="match status" value="1"/>
</dbReference>
<dbReference type="InterPro" id="IPR001279">
    <property type="entry name" value="Metallo-B-lactamas"/>
</dbReference>
<feature type="binding site" evidence="7">
    <location>
        <position position="109"/>
    </location>
    <ligand>
        <name>Zn(2+)</name>
        <dbReference type="ChEBI" id="CHEBI:29105"/>
        <label>1</label>
    </ligand>
</feature>
<comment type="subunit">
    <text evidence="7">Monomer.</text>
</comment>
<name>A0A520MA06_9GAMM</name>